<organism evidence="1 2">
    <name type="scientific">Sphingobacterium tenebrionis</name>
    <dbReference type="NCBI Taxonomy" id="3111775"/>
    <lineage>
        <taxon>Bacteria</taxon>
        <taxon>Pseudomonadati</taxon>
        <taxon>Bacteroidota</taxon>
        <taxon>Sphingobacteriia</taxon>
        <taxon>Sphingobacteriales</taxon>
        <taxon>Sphingobacteriaceae</taxon>
        <taxon>Sphingobacterium</taxon>
    </lineage>
</organism>
<reference evidence="1 2" key="1">
    <citation type="submission" date="2024-01" db="EMBL/GenBank/DDBJ databases">
        <title>Sphingobacterium tenebrionis sp. nov., a novel endophyte isolated from tenebrio molitor intestines.</title>
        <authorList>
            <person name="Zhang C."/>
        </authorList>
    </citation>
    <scope>NUCLEOTIDE SEQUENCE [LARGE SCALE GENOMIC DNA]</scope>
    <source>
        <strain evidence="1 2">PU5-4</strain>
    </source>
</reference>
<dbReference type="EMBL" id="JAYLLN010000012">
    <property type="protein sequence ID" value="MEI5984632.1"/>
    <property type="molecule type" value="Genomic_DNA"/>
</dbReference>
<gene>
    <name evidence="1" type="ORF">VJ786_06945</name>
</gene>
<sequence>MLSHSFIGYKIEFNPEIGKRISDLIESCKNEKAIDYNRLKSIDFLFHYFLDEGANLDIQDYIQLFNSKKEAYDSLIGYLETISDSEISMELLNRQPNWTEIFRSEIEQDINRSFPLIVRYSKEPEIFLTNNKIEVHTIQKSVENFDYIMSLLFNKEVRGGNSLYRLFQYSQLMAKVMEKSSLKNNSELKWETARMLLDFEYAYLRIKEIHSPTILGISATFENWTSAELKKHKKDINKKLLEYNKIYDKVSEKTDEGEIVKLELNKIATKFGLL</sequence>
<proteinExistence type="predicted"/>
<dbReference type="RefSeq" id="WP_099367222.1">
    <property type="nucleotide sequence ID" value="NZ_JAYLLN010000012.1"/>
</dbReference>
<evidence type="ECO:0000313" key="2">
    <source>
        <dbReference type="Proteomes" id="UP001363035"/>
    </source>
</evidence>
<name>A0ABU8I4H4_9SPHI</name>
<protein>
    <submittedName>
        <fullName evidence="1">Uncharacterized protein</fullName>
    </submittedName>
</protein>
<evidence type="ECO:0000313" key="1">
    <source>
        <dbReference type="EMBL" id="MEI5984632.1"/>
    </source>
</evidence>
<keyword evidence="2" id="KW-1185">Reference proteome</keyword>
<dbReference type="Proteomes" id="UP001363035">
    <property type="component" value="Unassembled WGS sequence"/>
</dbReference>
<comment type="caution">
    <text evidence="1">The sequence shown here is derived from an EMBL/GenBank/DDBJ whole genome shotgun (WGS) entry which is preliminary data.</text>
</comment>
<accession>A0ABU8I4H4</accession>